<keyword evidence="5 7" id="KW-1133">Transmembrane helix</keyword>
<gene>
    <name evidence="10" type="ORF">L873DRAFT_1835889</name>
</gene>
<dbReference type="PANTHER" id="PTHR12640">
    <property type="entry name" value="RIBOPHORIN II"/>
    <property type="match status" value="1"/>
</dbReference>
<keyword evidence="6 7" id="KW-0472">Membrane</keyword>
<evidence type="ECO:0000259" key="9">
    <source>
        <dbReference type="Pfam" id="PF25147"/>
    </source>
</evidence>
<comment type="subcellular location">
    <subcellularLocation>
        <location evidence="1">Endoplasmic reticulum membrane</location>
        <topology evidence="1">Multi-pass membrane protein</topology>
    </subcellularLocation>
</comment>
<dbReference type="PANTHER" id="PTHR12640:SF0">
    <property type="entry name" value="DOLICHYL-DIPHOSPHOOLIGOSACCHARIDE--PROTEIN GLYCOSYLTRANSFERASE SUBUNIT 2"/>
    <property type="match status" value="1"/>
</dbReference>
<evidence type="ECO:0000256" key="8">
    <source>
        <dbReference type="SAM" id="SignalP"/>
    </source>
</evidence>
<dbReference type="Proteomes" id="UP000276215">
    <property type="component" value="Unassembled WGS sequence"/>
</dbReference>
<dbReference type="AlphaFoldDB" id="A0A3N4JK64"/>
<evidence type="ECO:0000256" key="2">
    <source>
        <dbReference type="ARBA" id="ARBA00022692"/>
    </source>
</evidence>
<dbReference type="GO" id="GO:0006487">
    <property type="term" value="P:protein N-linked glycosylation"/>
    <property type="evidence" value="ECO:0007669"/>
    <property type="project" value="TreeGrafter"/>
</dbReference>
<sequence length="300" mass="32416">MRSTMSSGMSFWTFFVLAFSSFVGAASGAWTFEDAQAVVAAKGGKADTYKFSPTQPVKGALTLGPKDILKISLTVKEDSKVGRPHQAFLLVQEPESKVETFFPLSVKELSGKAKVDLSHKDLPAFLLTAPSLSLSLVLGSFGESPASIVTIGGVEPSLDPTSKALLEKQKQKDIGEGTTVYKAKDEIRYVFRADPQSPPKIITLAFLLSVLAGLGGLFVVWFPILGGNLSHLPKALKAAPISHPLFFASLLSLEGIFFMYYTQWNLFRTLAGMAVVGPVALFSGSRALREVRARREKGER</sequence>
<dbReference type="GO" id="GO:0008250">
    <property type="term" value="C:oligosaccharyltransferase complex"/>
    <property type="evidence" value="ECO:0007669"/>
    <property type="project" value="InterPro"/>
</dbReference>
<evidence type="ECO:0000256" key="6">
    <source>
        <dbReference type="ARBA" id="ARBA00023136"/>
    </source>
</evidence>
<feature type="signal peptide" evidence="8">
    <location>
        <begin position="1"/>
        <end position="28"/>
    </location>
</feature>
<evidence type="ECO:0000256" key="4">
    <source>
        <dbReference type="ARBA" id="ARBA00022824"/>
    </source>
</evidence>
<evidence type="ECO:0000313" key="10">
    <source>
        <dbReference type="EMBL" id="RPA98649.1"/>
    </source>
</evidence>
<evidence type="ECO:0000313" key="11">
    <source>
        <dbReference type="Proteomes" id="UP000276215"/>
    </source>
</evidence>
<organism evidence="10 11">
    <name type="scientific">Choiromyces venosus 120613-1</name>
    <dbReference type="NCBI Taxonomy" id="1336337"/>
    <lineage>
        <taxon>Eukaryota</taxon>
        <taxon>Fungi</taxon>
        <taxon>Dikarya</taxon>
        <taxon>Ascomycota</taxon>
        <taxon>Pezizomycotina</taxon>
        <taxon>Pezizomycetes</taxon>
        <taxon>Pezizales</taxon>
        <taxon>Tuberaceae</taxon>
        <taxon>Choiromyces</taxon>
    </lineage>
</organism>
<evidence type="ECO:0000256" key="1">
    <source>
        <dbReference type="ARBA" id="ARBA00004477"/>
    </source>
</evidence>
<dbReference type="InterPro" id="IPR008814">
    <property type="entry name" value="Swp1"/>
</dbReference>
<evidence type="ECO:0000256" key="7">
    <source>
        <dbReference type="SAM" id="Phobius"/>
    </source>
</evidence>
<evidence type="ECO:0000256" key="3">
    <source>
        <dbReference type="ARBA" id="ARBA00022729"/>
    </source>
</evidence>
<keyword evidence="2 7" id="KW-0812">Transmembrane</keyword>
<dbReference type="OrthoDB" id="432292at2759"/>
<dbReference type="EMBL" id="ML120394">
    <property type="protein sequence ID" value="RPA98649.1"/>
    <property type="molecule type" value="Genomic_DNA"/>
</dbReference>
<proteinExistence type="predicted"/>
<accession>A0A3N4JK64</accession>
<name>A0A3N4JK64_9PEZI</name>
<dbReference type="UniPathway" id="UPA00378"/>
<feature type="transmembrane region" description="Helical" evidence="7">
    <location>
        <begin position="201"/>
        <end position="224"/>
    </location>
</feature>
<protein>
    <recommendedName>
        <fullName evidence="9">Ribophorin II C-terminal domain-containing protein</fullName>
    </recommendedName>
</protein>
<keyword evidence="11" id="KW-1185">Reference proteome</keyword>
<feature type="transmembrane region" description="Helical" evidence="7">
    <location>
        <begin position="245"/>
        <end position="264"/>
    </location>
</feature>
<reference evidence="10 11" key="1">
    <citation type="journal article" date="2018" name="Nat. Ecol. Evol.">
        <title>Pezizomycetes genomes reveal the molecular basis of ectomycorrhizal truffle lifestyle.</title>
        <authorList>
            <person name="Murat C."/>
            <person name="Payen T."/>
            <person name="Noel B."/>
            <person name="Kuo A."/>
            <person name="Morin E."/>
            <person name="Chen J."/>
            <person name="Kohler A."/>
            <person name="Krizsan K."/>
            <person name="Balestrini R."/>
            <person name="Da Silva C."/>
            <person name="Montanini B."/>
            <person name="Hainaut M."/>
            <person name="Levati E."/>
            <person name="Barry K.W."/>
            <person name="Belfiori B."/>
            <person name="Cichocki N."/>
            <person name="Clum A."/>
            <person name="Dockter R.B."/>
            <person name="Fauchery L."/>
            <person name="Guy J."/>
            <person name="Iotti M."/>
            <person name="Le Tacon F."/>
            <person name="Lindquist E.A."/>
            <person name="Lipzen A."/>
            <person name="Malagnac F."/>
            <person name="Mello A."/>
            <person name="Molinier V."/>
            <person name="Miyauchi S."/>
            <person name="Poulain J."/>
            <person name="Riccioni C."/>
            <person name="Rubini A."/>
            <person name="Sitrit Y."/>
            <person name="Splivallo R."/>
            <person name="Traeger S."/>
            <person name="Wang M."/>
            <person name="Zifcakova L."/>
            <person name="Wipf D."/>
            <person name="Zambonelli A."/>
            <person name="Paolocci F."/>
            <person name="Nowrousian M."/>
            <person name="Ottonello S."/>
            <person name="Baldrian P."/>
            <person name="Spatafora J.W."/>
            <person name="Henrissat B."/>
            <person name="Nagy L.G."/>
            <person name="Aury J.M."/>
            <person name="Wincker P."/>
            <person name="Grigoriev I.V."/>
            <person name="Bonfante P."/>
            <person name="Martin F.M."/>
        </authorList>
    </citation>
    <scope>NUCLEOTIDE SEQUENCE [LARGE SCALE GENOMIC DNA]</scope>
    <source>
        <strain evidence="10 11">120613-1</strain>
    </source>
</reference>
<keyword evidence="3 8" id="KW-0732">Signal</keyword>
<feature type="chain" id="PRO_5044190472" description="Ribophorin II C-terminal domain-containing protein" evidence="8">
    <location>
        <begin position="29"/>
        <end position="300"/>
    </location>
</feature>
<dbReference type="InterPro" id="IPR056790">
    <property type="entry name" value="Ribophorin_II_C"/>
</dbReference>
<feature type="domain" description="Ribophorin II C-terminal" evidence="9">
    <location>
        <begin position="191"/>
        <end position="295"/>
    </location>
</feature>
<dbReference type="STRING" id="1336337.A0A3N4JK64"/>
<keyword evidence="4" id="KW-0256">Endoplasmic reticulum</keyword>
<evidence type="ECO:0000256" key="5">
    <source>
        <dbReference type="ARBA" id="ARBA00022989"/>
    </source>
</evidence>
<dbReference type="Pfam" id="PF25147">
    <property type="entry name" value="Ribophorin_II_C"/>
    <property type="match status" value="1"/>
</dbReference>